<keyword evidence="4 6" id="KW-1133">Transmembrane helix</keyword>
<organism evidence="7 9">
    <name type="scientific">Gibberella zeae</name>
    <name type="common">Wheat head blight fungus</name>
    <name type="synonym">Fusarium graminearum</name>
    <dbReference type="NCBI Taxonomy" id="5518"/>
    <lineage>
        <taxon>Eukaryota</taxon>
        <taxon>Fungi</taxon>
        <taxon>Dikarya</taxon>
        <taxon>Ascomycota</taxon>
        <taxon>Pezizomycotina</taxon>
        <taxon>Sordariomycetes</taxon>
        <taxon>Hypocreomycetidae</taxon>
        <taxon>Hypocreales</taxon>
        <taxon>Nectriaceae</taxon>
        <taxon>Fusarium</taxon>
    </lineage>
</organism>
<evidence type="ECO:0000313" key="7">
    <source>
        <dbReference type="EMBL" id="CAG1982846.1"/>
    </source>
</evidence>
<sequence>MSSLTSTQNGKSAIDPKALLAAYLQQLQLKPLRTKMFTQGSLSALTEIVASYFAYARPGYGPAITSRVPKMAFYGACVAAPLTHFLNTMVQKQLPGKILLQQLITVIFFFPIQNTVYLASMAIIAGAKTTDQVRGAVRAGLVPMTKGMCALHPILLTFANLFVPKEMFAPFFSLVGFCLGTFFNTMAKKRIAAAAAAEKAEKKDT</sequence>
<evidence type="ECO:0000313" key="8">
    <source>
        <dbReference type="EMBL" id="VIO52169.1"/>
    </source>
</evidence>
<comment type="subcellular location">
    <subcellularLocation>
        <location evidence="1">Membrane</location>
        <topology evidence="1">Multi-pass membrane protein</topology>
    </subcellularLocation>
</comment>
<protein>
    <submittedName>
        <fullName evidence="7">Uncharacterized protein</fullName>
    </submittedName>
</protein>
<evidence type="ECO:0000256" key="1">
    <source>
        <dbReference type="ARBA" id="ARBA00004141"/>
    </source>
</evidence>
<dbReference type="PANTHER" id="PTHR11266">
    <property type="entry name" value="PEROXISOMAL MEMBRANE PROTEIN 2, PXMP2 MPV17"/>
    <property type="match status" value="1"/>
</dbReference>
<feature type="transmembrane region" description="Helical" evidence="6">
    <location>
        <begin position="68"/>
        <end position="86"/>
    </location>
</feature>
<evidence type="ECO:0000256" key="5">
    <source>
        <dbReference type="ARBA" id="ARBA00023136"/>
    </source>
</evidence>
<reference evidence="8" key="1">
    <citation type="submission" date="2019-04" db="EMBL/GenBank/DDBJ databases">
        <authorList>
            <person name="Melise S."/>
            <person name="Noan J."/>
            <person name="Okalmin O."/>
        </authorList>
    </citation>
    <scope>NUCLEOTIDE SEQUENCE</scope>
    <source>
        <strain evidence="8">FN9</strain>
    </source>
</reference>
<name>A0A2H3H3S3_GIBZA</name>
<evidence type="ECO:0000256" key="3">
    <source>
        <dbReference type="ARBA" id="ARBA00022692"/>
    </source>
</evidence>
<reference evidence="7" key="2">
    <citation type="submission" date="2021-03" db="EMBL/GenBank/DDBJ databases">
        <authorList>
            <person name="Alouane T."/>
            <person name="Langin T."/>
            <person name="Bonhomme L."/>
        </authorList>
    </citation>
    <scope>NUCLEOTIDE SEQUENCE</scope>
    <source>
        <strain evidence="7">MDC_Fg202</strain>
    </source>
</reference>
<dbReference type="PANTHER" id="PTHR11266:SF93">
    <property type="entry name" value="INTEGRAL MEMBRANE PROTEIN 25D9-6"/>
    <property type="match status" value="1"/>
</dbReference>
<comment type="similarity">
    <text evidence="2 6">Belongs to the peroxisomal membrane protein PXMP2/4 family.</text>
</comment>
<evidence type="ECO:0000256" key="4">
    <source>
        <dbReference type="ARBA" id="ARBA00022989"/>
    </source>
</evidence>
<gene>
    <name evidence="8" type="ORF">FUG_LOCUS18594</name>
    <name evidence="7" type="ORF">MDCFG202_LOCUS232198</name>
</gene>
<evidence type="ECO:0000256" key="6">
    <source>
        <dbReference type="RuleBase" id="RU363053"/>
    </source>
</evidence>
<feature type="transmembrane region" description="Helical" evidence="6">
    <location>
        <begin position="36"/>
        <end position="56"/>
    </location>
</feature>
<dbReference type="EMBL" id="CAJPIJ010000129">
    <property type="protein sequence ID" value="CAG1982846.1"/>
    <property type="molecule type" value="Genomic_DNA"/>
</dbReference>
<keyword evidence="3 6" id="KW-0812">Transmembrane</keyword>
<feature type="transmembrane region" description="Helical" evidence="6">
    <location>
        <begin position="98"/>
        <end position="127"/>
    </location>
</feature>
<evidence type="ECO:0000313" key="9">
    <source>
        <dbReference type="Proteomes" id="UP000746612"/>
    </source>
</evidence>
<dbReference type="InterPro" id="IPR007248">
    <property type="entry name" value="Mpv17_PMP22"/>
</dbReference>
<proteinExistence type="inferred from homology"/>
<dbReference type="GO" id="GO:0005778">
    <property type="term" value="C:peroxisomal membrane"/>
    <property type="evidence" value="ECO:0007669"/>
    <property type="project" value="TreeGrafter"/>
</dbReference>
<dbReference type="EMBL" id="CAAKMV010000022">
    <property type="protein sequence ID" value="VIO52169.1"/>
    <property type="molecule type" value="Genomic_DNA"/>
</dbReference>
<accession>A0A2H3H3S3</accession>
<keyword evidence="5 6" id="KW-0472">Membrane</keyword>
<dbReference type="OrthoDB" id="860at2759"/>
<dbReference type="Proteomes" id="UP000746612">
    <property type="component" value="Unassembled WGS sequence"/>
</dbReference>
<dbReference type="AlphaFoldDB" id="A0A2H3H3S3"/>
<feature type="transmembrane region" description="Helical" evidence="6">
    <location>
        <begin position="168"/>
        <end position="187"/>
    </location>
</feature>
<evidence type="ECO:0000256" key="2">
    <source>
        <dbReference type="ARBA" id="ARBA00006824"/>
    </source>
</evidence>